<gene>
    <name evidence="2" type="ORF">SAMN05421841_4135</name>
</gene>
<evidence type="ECO:0000313" key="2">
    <source>
        <dbReference type="EMBL" id="SEW49346.1"/>
    </source>
</evidence>
<accession>A0A1I0S3Q1</accession>
<proteinExistence type="predicted"/>
<dbReference type="AlphaFoldDB" id="A0A1I0S3Q1"/>
<evidence type="ECO:0000313" key="3">
    <source>
        <dbReference type="Proteomes" id="UP000199469"/>
    </source>
</evidence>
<dbReference type="Proteomes" id="UP000199469">
    <property type="component" value="Unassembled WGS sequence"/>
</dbReference>
<keyword evidence="3" id="KW-1185">Reference proteome</keyword>
<dbReference type="STRING" id="356305.SAMN05421841_4135"/>
<keyword evidence="1" id="KW-0732">Signal</keyword>
<evidence type="ECO:0000256" key="1">
    <source>
        <dbReference type="SAM" id="SignalP"/>
    </source>
</evidence>
<feature type="chain" id="PRO_5011606088" description="Microcystin-dependent protein" evidence="1">
    <location>
        <begin position="22"/>
        <end position="352"/>
    </location>
</feature>
<name>A0A1I0S3Q1_9FLAO</name>
<sequence>MKKIIITSVFLFIYSSFSAQKAVIGIGTSSPQAVLDIVSTKNGILIPRQTAAQIQGIQNPDQSEIVYSLTSDGATINRKGFWFYQSGTWRPLLENIINSNDIVYTIDGILTSDRLMTLNGKYFNMGPDLFRIIDTVSRIGILTAAPTVTLDVNGDVRVQGLNTAGNVISDAQGVLMHDAEFFDIGDVKPSYATTDHDGWYLLDGRAVTTLPVAAQNNASSILGITTVLPNAAGRYSMGTATTTPGTFTGSNAVTLTRANLPLFNFNYSTNSTGAHTHTMTLDRIRTNTINGGGNNVHDYWLSGSFVGGANYSRTTGFGGSNHTYSVSSGGSDAPVDIRPSALNANYFVYLGQ</sequence>
<reference evidence="3" key="1">
    <citation type="submission" date="2016-10" db="EMBL/GenBank/DDBJ databases">
        <authorList>
            <person name="Varghese N."/>
            <person name="Submissions S."/>
        </authorList>
    </citation>
    <scope>NUCLEOTIDE SEQUENCE [LARGE SCALE GENOMIC DNA]</scope>
    <source>
        <strain evidence="3">DSM 17724</strain>
    </source>
</reference>
<dbReference type="OrthoDB" id="1143915at2"/>
<dbReference type="RefSeq" id="WP_089796036.1">
    <property type="nucleotide sequence ID" value="NZ_FOIU01000005.1"/>
</dbReference>
<evidence type="ECO:0008006" key="4">
    <source>
        <dbReference type="Google" id="ProtNLM"/>
    </source>
</evidence>
<feature type="signal peptide" evidence="1">
    <location>
        <begin position="1"/>
        <end position="21"/>
    </location>
</feature>
<protein>
    <recommendedName>
        <fullName evidence="4">Microcystin-dependent protein</fullName>
    </recommendedName>
</protein>
<organism evidence="2 3">
    <name type="scientific">Chryseobacterium wanjuense</name>
    <dbReference type="NCBI Taxonomy" id="356305"/>
    <lineage>
        <taxon>Bacteria</taxon>
        <taxon>Pseudomonadati</taxon>
        <taxon>Bacteroidota</taxon>
        <taxon>Flavobacteriia</taxon>
        <taxon>Flavobacteriales</taxon>
        <taxon>Weeksellaceae</taxon>
        <taxon>Chryseobacterium group</taxon>
        <taxon>Chryseobacterium</taxon>
    </lineage>
</organism>
<dbReference type="EMBL" id="FOIU01000005">
    <property type="protein sequence ID" value="SEW49346.1"/>
    <property type="molecule type" value="Genomic_DNA"/>
</dbReference>